<comment type="subcellular location">
    <subcellularLocation>
        <location evidence="1">Bacterial flagellum</location>
    </subcellularLocation>
</comment>
<feature type="domain" description="Flagellin N-terminal" evidence="4">
    <location>
        <begin position="4"/>
        <end position="140"/>
    </location>
</feature>
<dbReference type="AlphaFoldDB" id="A0A7G6E4A7"/>
<evidence type="ECO:0000313" key="6">
    <source>
        <dbReference type="EMBL" id="QNB46911.1"/>
    </source>
</evidence>
<comment type="similarity">
    <text evidence="2">Belongs to the bacterial flagellin family.</text>
</comment>
<evidence type="ECO:0000259" key="4">
    <source>
        <dbReference type="Pfam" id="PF00669"/>
    </source>
</evidence>
<dbReference type="GO" id="GO:0071973">
    <property type="term" value="P:bacterial-type flagellum-dependent cell motility"/>
    <property type="evidence" value="ECO:0007669"/>
    <property type="project" value="InterPro"/>
</dbReference>
<dbReference type="InterPro" id="IPR013384">
    <property type="entry name" value="Flagell_FlgL"/>
</dbReference>
<accession>A0A7G6E4A7</accession>
<keyword evidence="6" id="KW-0282">Flagellum</keyword>
<dbReference type="InterPro" id="IPR001029">
    <property type="entry name" value="Flagellin_N"/>
</dbReference>
<organism evidence="6 7">
    <name type="scientific">Thermanaerosceptrum fracticalcis</name>
    <dbReference type="NCBI Taxonomy" id="1712410"/>
    <lineage>
        <taxon>Bacteria</taxon>
        <taxon>Bacillati</taxon>
        <taxon>Bacillota</taxon>
        <taxon>Clostridia</taxon>
        <taxon>Eubacteriales</taxon>
        <taxon>Peptococcaceae</taxon>
        <taxon>Thermanaerosceptrum</taxon>
    </lineage>
</organism>
<dbReference type="InterPro" id="IPR046358">
    <property type="entry name" value="Flagellin_C"/>
</dbReference>
<keyword evidence="3" id="KW-0975">Bacterial flagellum</keyword>
<dbReference type="KEGG" id="tfr:BR63_11680"/>
<keyword evidence="6" id="KW-0966">Cell projection</keyword>
<evidence type="ECO:0000256" key="3">
    <source>
        <dbReference type="ARBA" id="ARBA00023143"/>
    </source>
</evidence>
<keyword evidence="6" id="KW-0969">Cilium</keyword>
<protein>
    <submittedName>
        <fullName evidence="6">Flagellar hook-associated protein FlgL</fullName>
    </submittedName>
</protein>
<gene>
    <name evidence="6" type="primary">flgL</name>
    <name evidence="6" type="ORF">BR63_11680</name>
</gene>
<dbReference type="Pfam" id="PF00669">
    <property type="entry name" value="Flagellin_N"/>
    <property type="match status" value="1"/>
</dbReference>
<reference evidence="6 7" key="1">
    <citation type="journal article" date="2019" name="Front. Microbiol.">
        <title>Thermoanaerosceptrum fracticalcis gen. nov. sp. nov., a Novel Fumarate-Fermenting Microorganism From a Deep Fractured Carbonate Aquifer of the US Great Basin.</title>
        <authorList>
            <person name="Hamilton-Brehm S.D."/>
            <person name="Stewart L.E."/>
            <person name="Zavarin M."/>
            <person name="Caldwell M."/>
            <person name="Lawson P.A."/>
            <person name="Onstott T.C."/>
            <person name="Grzymski J."/>
            <person name="Neveux I."/>
            <person name="Lollar B.S."/>
            <person name="Russell C.E."/>
            <person name="Moser D.P."/>
        </authorList>
    </citation>
    <scope>NUCLEOTIDE SEQUENCE [LARGE SCALE GENOMIC DNA]</scope>
    <source>
        <strain evidence="6 7">DRI-13</strain>
    </source>
</reference>
<evidence type="ECO:0000259" key="5">
    <source>
        <dbReference type="Pfam" id="PF00700"/>
    </source>
</evidence>
<proteinExistence type="inferred from homology"/>
<dbReference type="InterPro" id="IPR001492">
    <property type="entry name" value="Flagellin"/>
</dbReference>
<evidence type="ECO:0000313" key="7">
    <source>
        <dbReference type="Proteomes" id="UP000515847"/>
    </source>
</evidence>
<dbReference type="Pfam" id="PF00700">
    <property type="entry name" value="Flagellin_C"/>
    <property type="match status" value="1"/>
</dbReference>
<dbReference type="RefSeq" id="WP_034420353.1">
    <property type="nucleotide sequence ID" value="NZ_CP045798.1"/>
</dbReference>
<dbReference type="Proteomes" id="UP000515847">
    <property type="component" value="Chromosome"/>
</dbReference>
<keyword evidence="7" id="KW-1185">Reference proteome</keyword>
<dbReference type="Gene3D" id="1.20.1330.10">
    <property type="entry name" value="f41 fragment of flagellin, N-terminal domain"/>
    <property type="match status" value="1"/>
</dbReference>
<dbReference type="SUPFAM" id="SSF64518">
    <property type="entry name" value="Phase 1 flagellin"/>
    <property type="match status" value="1"/>
</dbReference>
<dbReference type="GO" id="GO:0005198">
    <property type="term" value="F:structural molecule activity"/>
    <property type="evidence" value="ECO:0007669"/>
    <property type="project" value="InterPro"/>
</dbReference>
<dbReference type="GO" id="GO:0009424">
    <property type="term" value="C:bacterial-type flagellum hook"/>
    <property type="evidence" value="ECO:0007669"/>
    <property type="project" value="InterPro"/>
</dbReference>
<evidence type="ECO:0000256" key="2">
    <source>
        <dbReference type="ARBA" id="ARBA00005709"/>
    </source>
</evidence>
<dbReference type="PRINTS" id="PR00207">
    <property type="entry name" value="FLAGELLIN"/>
</dbReference>
<name>A0A7G6E4A7_THEFR</name>
<feature type="domain" description="Flagellin C-terminal" evidence="5">
    <location>
        <begin position="217"/>
        <end position="288"/>
    </location>
</feature>
<evidence type="ECO:0000256" key="1">
    <source>
        <dbReference type="ARBA" id="ARBA00004365"/>
    </source>
</evidence>
<dbReference type="EMBL" id="CP045798">
    <property type="protein sequence ID" value="QNB46911.1"/>
    <property type="molecule type" value="Genomic_DNA"/>
</dbReference>
<dbReference type="NCBIfam" id="TIGR02550">
    <property type="entry name" value="flagell_flgL"/>
    <property type="match status" value="1"/>
</dbReference>
<dbReference type="PANTHER" id="PTHR42792:SF1">
    <property type="entry name" value="FLAGELLAR HOOK-ASSOCIATED PROTEIN 3"/>
    <property type="match status" value="1"/>
</dbReference>
<dbReference type="OrthoDB" id="9758307at2"/>
<dbReference type="PANTHER" id="PTHR42792">
    <property type="entry name" value="FLAGELLIN"/>
    <property type="match status" value="1"/>
</dbReference>
<sequence length="300" mass="33482">MRVTNNVLINNMKRNLTINIRNMEKSQMQLATGRRINKPSDDPTGIVDSLHYKTRIKENQQFQENVKDAISWLETTESALNNLSKILNRVYELTTYGANGSLATEDRSALADEVGQLIDEVESIANTAYGDRYVFGGSNTTEPPYDKNAGVWNANANNDVIKFEIGVGIEIPVNLTADDVFQKDASDPSKRLLQTLKDIYDHLRGDNTVALGSSDIERIKNNINQVLSSRAQVGARINRLEMTANRLAEQELNFTGLQSEIEGADPAKVIMDLKNQENVYRSALAVGARVMMPTLMDFIR</sequence>